<feature type="transmembrane region" description="Helical" evidence="1">
    <location>
        <begin position="145"/>
        <end position="164"/>
    </location>
</feature>
<keyword evidence="1" id="KW-1133">Transmembrane helix</keyword>
<dbReference type="OrthoDB" id="9789229at2"/>
<feature type="transmembrane region" description="Helical" evidence="1">
    <location>
        <begin position="116"/>
        <end position="139"/>
    </location>
</feature>
<keyword evidence="3" id="KW-1185">Reference proteome</keyword>
<dbReference type="Proteomes" id="UP000199315">
    <property type="component" value="Unassembled WGS sequence"/>
</dbReference>
<feature type="transmembrane region" description="Helical" evidence="1">
    <location>
        <begin position="44"/>
        <end position="65"/>
    </location>
</feature>
<dbReference type="STRING" id="1619234.SAMN05421730_1001555"/>
<dbReference type="Pfam" id="PF06541">
    <property type="entry name" value="ABC_trans_CmpB"/>
    <property type="match status" value="1"/>
</dbReference>
<evidence type="ECO:0000313" key="3">
    <source>
        <dbReference type="Proteomes" id="UP000199315"/>
    </source>
</evidence>
<accession>A0A1D3TPW3</accession>
<keyword evidence="1" id="KW-0472">Membrane</keyword>
<protein>
    <submittedName>
        <fullName evidence="2">Putative ABC-transporter type IV</fullName>
    </submittedName>
</protein>
<proteinExistence type="predicted"/>
<feature type="transmembrane region" description="Helical" evidence="1">
    <location>
        <begin position="12"/>
        <end position="32"/>
    </location>
</feature>
<name>A0A1D3TPW3_9FIRM</name>
<reference evidence="2 3" key="1">
    <citation type="submission" date="2016-09" db="EMBL/GenBank/DDBJ databases">
        <authorList>
            <person name="Capua I."/>
            <person name="De Benedictis P."/>
            <person name="Joannis T."/>
            <person name="Lombin L.H."/>
            <person name="Cattoli G."/>
        </authorList>
    </citation>
    <scope>NUCLEOTIDE SEQUENCE [LARGE SCALE GENOMIC DNA]</scope>
    <source>
        <strain evidence="2 3">GluBS11</strain>
    </source>
</reference>
<feature type="transmembrane region" description="Helical" evidence="1">
    <location>
        <begin position="71"/>
        <end position="95"/>
    </location>
</feature>
<dbReference type="RefSeq" id="WP_091229678.1">
    <property type="nucleotide sequence ID" value="NZ_FMKA01000001.1"/>
</dbReference>
<keyword evidence="1" id="KW-0812">Transmembrane</keyword>
<dbReference type="EMBL" id="FMKA01000001">
    <property type="protein sequence ID" value="SCP95421.1"/>
    <property type="molecule type" value="Genomic_DNA"/>
</dbReference>
<dbReference type="AlphaFoldDB" id="A0A1D3TPW3"/>
<dbReference type="InterPro" id="IPR010540">
    <property type="entry name" value="CmpB_TMEM229"/>
</dbReference>
<evidence type="ECO:0000256" key="1">
    <source>
        <dbReference type="SAM" id="Phobius"/>
    </source>
</evidence>
<sequence length="189" mass="21445">MWNYQILGNEIYYIVQWFIIYSILGWAIESAYMSVCSRKLTNRGFVRGPFCPIYGAGAITVYFLLSPLEGNYILLYACGAIIATAIEYLTARIMIRLFGEVWWDYNEKPFNYKGILCLESSIAWGVYTLVLFLFLQGAVEKIATAYPKGAGILFARAAVIYYLVDFILCAKNVIFADTEERSESCEVDG</sequence>
<gene>
    <name evidence="2" type="ORF">SAMN05421730_1001555</name>
</gene>
<evidence type="ECO:0000313" key="2">
    <source>
        <dbReference type="EMBL" id="SCP95421.1"/>
    </source>
</evidence>
<organism evidence="2 3">
    <name type="scientific">Anaerobium acetethylicum</name>
    <dbReference type="NCBI Taxonomy" id="1619234"/>
    <lineage>
        <taxon>Bacteria</taxon>
        <taxon>Bacillati</taxon>
        <taxon>Bacillota</taxon>
        <taxon>Clostridia</taxon>
        <taxon>Lachnospirales</taxon>
        <taxon>Lachnospiraceae</taxon>
        <taxon>Anaerobium</taxon>
    </lineage>
</organism>